<dbReference type="STRING" id="1265313.HRUBRA_01240"/>
<dbReference type="HOGENOM" id="CLU_3234375_0_0_6"/>
<keyword evidence="3" id="KW-1185">Reference proteome</keyword>
<sequence>MSADDPRAELLERSRERGGEAPLLRPAVLASIAASAAAMRNTG</sequence>
<dbReference type="AlphaFoldDB" id="A0A095VS12"/>
<organism evidence="2 3">
    <name type="scientific">Pseudohaliea rubra DSM 19751</name>
    <dbReference type="NCBI Taxonomy" id="1265313"/>
    <lineage>
        <taxon>Bacteria</taxon>
        <taxon>Pseudomonadati</taxon>
        <taxon>Pseudomonadota</taxon>
        <taxon>Gammaproteobacteria</taxon>
        <taxon>Cellvibrionales</taxon>
        <taxon>Halieaceae</taxon>
        <taxon>Pseudohaliea</taxon>
    </lineage>
</organism>
<evidence type="ECO:0000313" key="2">
    <source>
        <dbReference type="EMBL" id="KGE04145.1"/>
    </source>
</evidence>
<dbReference type="Proteomes" id="UP000029640">
    <property type="component" value="Unassembled WGS sequence"/>
</dbReference>
<evidence type="ECO:0000313" key="3">
    <source>
        <dbReference type="Proteomes" id="UP000029640"/>
    </source>
</evidence>
<feature type="region of interest" description="Disordered" evidence="1">
    <location>
        <begin position="1"/>
        <end position="24"/>
    </location>
</feature>
<gene>
    <name evidence="2" type="ORF">HRUBRA_01240</name>
</gene>
<protein>
    <submittedName>
        <fullName evidence="2">Uncharacterized protein</fullName>
    </submittedName>
</protein>
<feature type="compositionally biased region" description="Basic and acidic residues" evidence="1">
    <location>
        <begin position="1"/>
        <end position="19"/>
    </location>
</feature>
<proteinExistence type="predicted"/>
<dbReference type="EMBL" id="AUVB01000036">
    <property type="protein sequence ID" value="KGE04145.1"/>
    <property type="molecule type" value="Genomic_DNA"/>
</dbReference>
<name>A0A095VS12_9GAMM</name>
<reference evidence="2 3" key="1">
    <citation type="journal article" date="2014" name="Genome Announc.">
        <title>Genome Sequence of Gammaproteobacterial Pseudohaliea rubra Type Strain DSM 19751, Isolated from Coastal Seawater of the Mediterranean Sea.</title>
        <authorList>
            <person name="Spring S."/>
            <person name="Fiebig A."/>
            <person name="Riedel T."/>
            <person name="Goker M."/>
            <person name="Klenk H.P."/>
        </authorList>
    </citation>
    <scope>NUCLEOTIDE SEQUENCE [LARGE SCALE GENOMIC DNA]</scope>
    <source>
        <strain evidence="2 3">DSM 19751</strain>
    </source>
</reference>
<accession>A0A095VS12</accession>
<dbReference type="RefSeq" id="WP_268870540.1">
    <property type="nucleotide sequence ID" value="NZ_KN234781.1"/>
</dbReference>
<evidence type="ECO:0000256" key="1">
    <source>
        <dbReference type="SAM" id="MobiDB-lite"/>
    </source>
</evidence>
<comment type="caution">
    <text evidence="2">The sequence shown here is derived from an EMBL/GenBank/DDBJ whole genome shotgun (WGS) entry which is preliminary data.</text>
</comment>